<evidence type="ECO:0000313" key="1">
    <source>
        <dbReference type="EMBL" id="RRC94691.1"/>
    </source>
</evidence>
<dbReference type="InterPro" id="IPR015105">
    <property type="entry name" value="NgoMIV"/>
</dbReference>
<proteinExistence type="predicted"/>
<dbReference type="Gene3D" id="3.40.50.10010">
    <property type="entry name" value="Type-2 restriction enzyme NgoMIV"/>
    <property type="match status" value="1"/>
</dbReference>
<dbReference type="InterPro" id="IPR011335">
    <property type="entry name" value="Restrct_endonuc-II-like"/>
</dbReference>
<dbReference type="Proteomes" id="UP000280444">
    <property type="component" value="Unassembled WGS sequence"/>
</dbReference>
<keyword evidence="2" id="KW-1185">Reference proteome</keyword>
<dbReference type="RefSeq" id="WP_124871803.1">
    <property type="nucleotide sequence ID" value="NZ_RQZF01000011.1"/>
</dbReference>
<dbReference type="InterPro" id="IPR037083">
    <property type="entry name" value="NgoMIV_sf"/>
</dbReference>
<gene>
    <name evidence="1" type="ORF">EII11_09015</name>
</gene>
<sequence length="293" mass="31954">MSDSVTPTALLTRARLAFHQHLILHEVLSVARDGIASNADKSQKTSRDIALHMATSLGAHIEVQKLAGQRSGANFERIVADFLSETFPHFLSLRPGNWTLANVGSSRKNEHLSRFEPYRHLSLLSDAVEADPALQAILGNSYSISPDVVVLRSPESDETINAGTYLVDEDSGRYSVIRQANQTHDIVHAVISCKWTLRSDRAQNARAEALSILRNRKGRAPHIVVVTGEPTPSRLASLALGTGDLDMVYHFALPELIDAVEACGNDEAQAMLAALVEGQRLRDISDLPLDLSV</sequence>
<dbReference type="SUPFAM" id="SSF52980">
    <property type="entry name" value="Restriction endonuclease-like"/>
    <property type="match status" value="1"/>
</dbReference>
<dbReference type="GO" id="GO:0009036">
    <property type="term" value="F:type II site-specific deoxyribonuclease activity"/>
    <property type="evidence" value="ECO:0007669"/>
    <property type="project" value="InterPro"/>
</dbReference>
<accession>A0A3P1SBN6</accession>
<dbReference type="Pfam" id="PF09015">
    <property type="entry name" value="NgoMIV_restric"/>
    <property type="match status" value="1"/>
</dbReference>
<comment type="caution">
    <text evidence="1">The sequence shown here is derived from an EMBL/GenBank/DDBJ whole genome shotgun (WGS) entry which is preliminary data.</text>
</comment>
<keyword evidence="1" id="KW-0255">Endonuclease</keyword>
<organism evidence="1 2">
    <name type="scientific">Schaalia canis</name>
    <dbReference type="NCBI Taxonomy" id="100469"/>
    <lineage>
        <taxon>Bacteria</taxon>
        <taxon>Bacillati</taxon>
        <taxon>Actinomycetota</taxon>
        <taxon>Actinomycetes</taxon>
        <taxon>Actinomycetales</taxon>
        <taxon>Actinomycetaceae</taxon>
        <taxon>Schaalia</taxon>
    </lineage>
</organism>
<dbReference type="EMBL" id="RQZF01000011">
    <property type="protein sequence ID" value="RRC94691.1"/>
    <property type="molecule type" value="Genomic_DNA"/>
</dbReference>
<dbReference type="GO" id="GO:0009307">
    <property type="term" value="P:DNA restriction-modification system"/>
    <property type="evidence" value="ECO:0007669"/>
    <property type="project" value="InterPro"/>
</dbReference>
<dbReference type="CDD" id="cd22340">
    <property type="entry name" value="NgoMIV-like"/>
    <property type="match status" value="1"/>
</dbReference>
<dbReference type="AlphaFoldDB" id="A0A3P1SBN6"/>
<name>A0A3P1SBN6_9ACTO</name>
<reference evidence="1 2" key="1">
    <citation type="submission" date="2018-11" db="EMBL/GenBank/DDBJ databases">
        <title>Genomes From Bacteria Associated with the Canine Oral Cavity: a Test Case for Automated Genome-Based Taxonomic Assignment.</title>
        <authorList>
            <person name="Coil D.A."/>
            <person name="Jospin G."/>
            <person name="Darling A.E."/>
            <person name="Wallis C."/>
            <person name="Davis I.J."/>
            <person name="Harris S."/>
            <person name="Eisen J.A."/>
            <person name="Holcombe L.J."/>
            <person name="O'Flynn C."/>
        </authorList>
    </citation>
    <scope>NUCLEOTIDE SEQUENCE [LARGE SCALE GENOMIC DNA]</scope>
    <source>
        <strain evidence="1 2">OH770</strain>
    </source>
</reference>
<keyword evidence="1" id="KW-0540">Nuclease</keyword>
<keyword evidence="1" id="KW-0378">Hydrolase</keyword>
<evidence type="ECO:0000313" key="2">
    <source>
        <dbReference type="Proteomes" id="UP000280444"/>
    </source>
</evidence>
<protein>
    <submittedName>
        <fullName evidence="1">Restriction endonuclease</fullName>
    </submittedName>
</protein>
<dbReference type="OrthoDB" id="5504137at2"/>